<dbReference type="RefSeq" id="WP_305991124.1">
    <property type="nucleotide sequence ID" value="NZ_JAVAMP010000002.1"/>
</dbReference>
<dbReference type="PANTHER" id="PTHR40042:SF1">
    <property type="entry name" value="DUF1405 DOMAIN-CONTAINING PROTEIN"/>
    <property type="match status" value="1"/>
</dbReference>
<protein>
    <submittedName>
        <fullName evidence="2">DUF1405 domain-containing protein</fullName>
    </submittedName>
</protein>
<keyword evidence="1" id="KW-0472">Membrane</keyword>
<feature type="transmembrane region" description="Helical" evidence="1">
    <location>
        <begin position="148"/>
        <end position="164"/>
    </location>
</feature>
<dbReference type="Pfam" id="PF07187">
    <property type="entry name" value="DUF1405"/>
    <property type="match status" value="1"/>
</dbReference>
<dbReference type="EMBL" id="JAVAMP010000002">
    <property type="protein sequence ID" value="MDP5273825.1"/>
    <property type="molecule type" value="Genomic_DNA"/>
</dbReference>
<keyword evidence="1" id="KW-1133">Transmembrane helix</keyword>
<comment type="caution">
    <text evidence="2">The sequence shown here is derived from an EMBL/GenBank/DDBJ whole genome shotgun (WGS) entry which is preliminary data.</text>
</comment>
<accession>A0ABT9IYD2</accession>
<name>A0ABT9IYD2_9BACL</name>
<evidence type="ECO:0000313" key="2">
    <source>
        <dbReference type="EMBL" id="MDP5273825.1"/>
    </source>
</evidence>
<keyword evidence="3" id="KW-1185">Reference proteome</keyword>
<gene>
    <name evidence="2" type="ORF">Q5Y73_06895</name>
</gene>
<sequence length="212" mass="25037">MTLSFFWSRTFLLNRHLLWLLFIVNFLGTIYGYYWYKNQIIYTMNEYSNWFVFVVPDSPTASLFFTLSILYLLIDEYTHKRSSGFLRGFIEVFGVVTSVKYGIWAVVMIFAAAAQGDVLSWQDWMLTTSHLGMALEAVLFIRFFGFKMIHIIPVAIWTLFNDYVDYKYYVYPWLPKELTDDLTSIQMFTILLSIFSLLIAYIGTRFKVSNMN</sequence>
<keyword evidence="1" id="KW-0812">Transmembrane</keyword>
<feature type="transmembrane region" description="Helical" evidence="1">
    <location>
        <begin position="85"/>
        <end position="112"/>
    </location>
</feature>
<dbReference type="InterPro" id="IPR009845">
    <property type="entry name" value="DUF1405"/>
</dbReference>
<dbReference type="Proteomes" id="UP001231941">
    <property type="component" value="Unassembled WGS sequence"/>
</dbReference>
<organism evidence="2 3">
    <name type="scientific">Chengkuizengella axinellae</name>
    <dbReference type="NCBI Taxonomy" id="3064388"/>
    <lineage>
        <taxon>Bacteria</taxon>
        <taxon>Bacillati</taxon>
        <taxon>Bacillota</taxon>
        <taxon>Bacilli</taxon>
        <taxon>Bacillales</taxon>
        <taxon>Paenibacillaceae</taxon>
        <taxon>Chengkuizengella</taxon>
    </lineage>
</organism>
<feature type="transmembrane region" description="Helical" evidence="1">
    <location>
        <begin position="17"/>
        <end position="36"/>
    </location>
</feature>
<evidence type="ECO:0000256" key="1">
    <source>
        <dbReference type="SAM" id="Phobius"/>
    </source>
</evidence>
<dbReference type="PANTHER" id="PTHR40042">
    <property type="entry name" value="HYPOTHETICAL MEMBRANE SPANNING PROTEIN"/>
    <property type="match status" value="1"/>
</dbReference>
<feature type="transmembrane region" description="Helical" evidence="1">
    <location>
        <begin position="48"/>
        <end position="73"/>
    </location>
</feature>
<reference evidence="2 3" key="1">
    <citation type="submission" date="2023-08" db="EMBL/GenBank/DDBJ databases">
        <authorList>
            <person name="Park J.-S."/>
        </authorList>
    </citation>
    <scope>NUCLEOTIDE SEQUENCE [LARGE SCALE GENOMIC DNA]</scope>
    <source>
        <strain evidence="2 3">2205SS18-9</strain>
    </source>
</reference>
<evidence type="ECO:0000313" key="3">
    <source>
        <dbReference type="Proteomes" id="UP001231941"/>
    </source>
</evidence>
<proteinExistence type="predicted"/>
<feature type="transmembrane region" description="Helical" evidence="1">
    <location>
        <begin position="184"/>
        <end position="203"/>
    </location>
</feature>